<dbReference type="EMBL" id="LBMM01013890">
    <property type="protein sequence ID" value="KMQ85436.1"/>
    <property type="molecule type" value="Genomic_DNA"/>
</dbReference>
<protein>
    <submittedName>
        <fullName evidence="2">Uncharacterized protein</fullName>
    </submittedName>
</protein>
<feature type="compositionally biased region" description="Polar residues" evidence="1">
    <location>
        <begin position="120"/>
        <end position="134"/>
    </location>
</feature>
<dbReference type="PaxDb" id="67767-A0A0J7K5G1"/>
<name>A0A0J7K5G1_LASNI</name>
<dbReference type="OrthoDB" id="6434851at2759"/>
<gene>
    <name evidence="2" type="ORF">RF55_16023</name>
</gene>
<organism evidence="2 3">
    <name type="scientific">Lasius niger</name>
    <name type="common">Black garden ant</name>
    <dbReference type="NCBI Taxonomy" id="67767"/>
    <lineage>
        <taxon>Eukaryota</taxon>
        <taxon>Metazoa</taxon>
        <taxon>Ecdysozoa</taxon>
        <taxon>Arthropoda</taxon>
        <taxon>Hexapoda</taxon>
        <taxon>Insecta</taxon>
        <taxon>Pterygota</taxon>
        <taxon>Neoptera</taxon>
        <taxon>Endopterygota</taxon>
        <taxon>Hymenoptera</taxon>
        <taxon>Apocrita</taxon>
        <taxon>Aculeata</taxon>
        <taxon>Formicoidea</taxon>
        <taxon>Formicidae</taxon>
        <taxon>Formicinae</taxon>
        <taxon>Lasius</taxon>
        <taxon>Lasius</taxon>
    </lineage>
</organism>
<sequence>MFKEVKNFKREDLKSVAIEIGEDVPPNAKIAALKTIILNSDEYKADPDFVKSILENVISERKVQEETEKEEKENEKEKERFKLEEEAKYNKTKLEEETKYNLEMARMEHERELAKIRIQELSQMENQPSTGDNSNSRRKFTLPKLEFRRFGDDIKEW</sequence>
<evidence type="ECO:0000313" key="3">
    <source>
        <dbReference type="Proteomes" id="UP000036403"/>
    </source>
</evidence>
<keyword evidence="3" id="KW-1185">Reference proteome</keyword>
<evidence type="ECO:0000313" key="2">
    <source>
        <dbReference type="EMBL" id="KMQ85436.1"/>
    </source>
</evidence>
<feature type="non-terminal residue" evidence="2">
    <location>
        <position position="157"/>
    </location>
</feature>
<feature type="region of interest" description="Disordered" evidence="1">
    <location>
        <begin position="119"/>
        <end position="140"/>
    </location>
</feature>
<dbReference type="AlphaFoldDB" id="A0A0J7K5G1"/>
<evidence type="ECO:0000256" key="1">
    <source>
        <dbReference type="SAM" id="MobiDB-lite"/>
    </source>
</evidence>
<accession>A0A0J7K5G1</accession>
<comment type="caution">
    <text evidence="2">The sequence shown here is derived from an EMBL/GenBank/DDBJ whole genome shotgun (WGS) entry which is preliminary data.</text>
</comment>
<reference evidence="2 3" key="1">
    <citation type="submission" date="2015-04" db="EMBL/GenBank/DDBJ databases">
        <title>Lasius niger genome sequencing.</title>
        <authorList>
            <person name="Konorov E.A."/>
            <person name="Nikitin M.A."/>
            <person name="Kirill M.V."/>
            <person name="Chang P."/>
        </authorList>
    </citation>
    <scope>NUCLEOTIDE SEQUENCE [LARGE SCALE GENOMIC DNA]</scope>
    <source>
        <tissue evidence="2">Whole</tissue>
    </source>
</reference>
<dbReference type="Proteomes" id="UP000036403">
    <property type="component" value="Unassembled WGS sequence"/>
</dbReference>
<proteinExistence type="predicted"/>